<organism evidence="2 3">
    <name type="scientific">Aspergillus ochraceoroseus</name>
    <dbReference type="NCBI Taxonomy" id="138278"/>
    <lineage>
        <taxon>Eukaryota</taxon>
        <taxon>Fungi</taxon>
        <taxon>Dikarya</taxon>
        <taxon>Ascomycota</taxon>
        <taxon>Pezizomycotina</taxon>
        <taxon>Eurotiomycetes</taxon>
        <taxon>Eurotiomycetidae</taxon>
        <taxon>Eurotiales</taxon>
        <taxon>Aspergillaceae</taxon>
        <taxon>Aspergillus</taxon>
        <taxon>Aspergillus subgen. Nidulantes</taxon>
    </lineage>
</organism>
<accession>A0A0F8UV36</accession>
<sequence>MALVRDPAFWRRFSVAVRLDEEVKTSPEDKNTIIWSNNWIRTQHREKRKSILWGCALLLAALVLITVVVVIIWWFDRHHWLRKKHD</sequence>
<evidence type="ECO:0000313" key="2">
    <source>
        <dbReference type="EMBL" id="KKK14646.1"/>
    </source>
</evidence>
<keyword evidence="3" id="KW-1185">Reference proteome</keyword>
<evidence type="ECO:0000313" key="3">
    <source>
        <dbReference type="Proteomes" id="UP000034947"/>
    </source>
</evidence>
<feature type="transmembrane region" description="Helical" evidence="1">
    <location>
        <begin position="51"/>
        <end position="75"/>
    </location>
</feature>
<proteinExistence type="predicted"/>
<keyword evidence="1" id="KW-1133">Transmembrane helix</keyword>
<evidence type="ECO:0000256" key="1">
    <source>
        <dbReference type="SAM" id="Phobius"/>
    </source>
</evidence>
<keyword evidence="1" id="KW-0812">Transmembrane</keyword>
<reference evidence="2 3" key="1">
    <citation type="submission" date="2015-02" db="EMBL/GenBank/DDBJ databases">
        <title>Draft Genome Sequences of Two Closely-Related Aflatoxigenic Aspergillus Species Obtained from the Cote d'Ivoire.</title>
        <authorList>
            <person name="Moore G.G."/>
            <person name="Beltz S.B."/>
            <person name="Mack B.M."/>
        </authorList>
    </citation>
    <scope>NUCLEOTIDE SEQUENCE [LARGE SCALE GENOMIC DNA]</scope>
    <source>
        <strain evidence="2 3">SRRC1432</strain>
    </source>
</reference>
<dbReference type="Proteomes" id="UP000034947">
    <property type="component" value="Unassembled WGS sequence"/>
</dbReference>
<name>A0A0F8UV36_9EURO</name>
<dbReference type="VEuPathDB" id="FungiDB:P175DRAFT_0557064"/>
<protein>
    <submittedName>
        <fullName evidence="2">Uncharacterized protein</fullName>
    </submittedName>
</protein>
<dbReference type="AlphaFoldDB" id="A0A0F8UV36"/>
<dbReference type="EMBL" id="JYKN01002931">
    <property type="protein sequence ID" value="KKK14646.1"/>
    <property type="molecule type" value="Genomic_DNA"/>
</dbReference>
<gene>
    <name evidence="2" type="ORF">AOCH_005782</name>
</gene>
<keyword evidence="1" id="KW-0472">Membrane</keyword>
<dbReference type="OrthoDB" id="5353310at2759"/>
<comment type="caution">
    <text evidence="2">The sequence shown here is derived from an EMBL/GenBank/DDBJ whole genome shotgun (WGS) entry which is preliminary data.</text>
</comment>